<dbReference type="PANTHER" id="PTHR34220:SF7">
    <property type="entry name" value="SENSOR HISTIDINE KINASE YPDA"/>
    <property type="match status" value="1"/>
</dbReference>
<keyword evidence="5 9" id="KW-0418">Kinase</keyword>
<feature type="transmembrane region" description="Helical" evidence="7">
    <location>
        <begin position="299"/>
        <end position="317"/>
    </location>
</feature>
<keyword evidence="6 7" id="KW-0472">Membrane</keyword>
<dbReference type="EC" id="2.7.13.3" evidence="9"/>
<feature type="domain" description="HAMP" evidence="8">
    <location>
        <begin position="319"/>
        <end position="372"/>
    </location>
</feature>
<evidence type="ECO:0000256" key="5">
    <source>
        <dbReference type="ARBA" id="ARBA00022777"/>
    </source>
</evidence>
<keyword evidence="10" id="KW-1185">Reference proteome</keyword>
<dbReference type="Pfam" id="PF06580">
    <property type="entry name" value="His_kinase"/>
    <property type="match status" value="1"/>
</dbReference>
<evidence type="ECO:0000259" key="8">
    <source>
        <dbReference type="PROSITE" id="PS50885"/>
    </source>
</evidence>
<dbReference type="Proteomes" id="UP001519288">
    <property type="component" value="Unassembled WGS sequence"/>
</dbReference>
<dbReference type="RefSeq" id="WP_209859876.1">
    <property type="nucleotide sequence ID" value="NZ_JAGGLD010000001.1"/>
</dbReference>
<dbReference type="Pfam" id="PF00672">
    <property type="entry name" value="HAMP"/>
    <property type="match status" value="1"/>
</dbReference>
<evidence type="ECO:0000256" key="1">
    <source>
        <dbReference type="ARBA" id="ARBA00004651"/>
    </source>
</evidence>
<gene>
    <name evidence="9" type="ORF">J2Z69_001132</name>
</gene>
<protein>
    <submittedName>
        <fullName evidence="9">Two-component system sensor histidine kinase YesM</fullName>
        <ecNumber evidence="9">2.7.13.3</ecNumber>
    </submittedName>
</protein>
<sequence length="591" mass="67822">MLRKNSMFVKILMLMFSGIVLISVLLMLTSSSISERILLDQVTRSSSANMNLVKDDLLSYNDQVVNTMLQVNRSSEFKNYITKPATTPIEQINLVIALGRYIDLYKDYLSPENSHIIVSGIPSEGGRHYSSNSLKWDKIPQDFITKFMNVEGKIQNRIQYYSSLDLFSESVPYDNYLFAVKPLMDTTSDRMYGYVAVIMDEQNIYRKYKPYISKGIHISLISSNGIVLSSNNKDLISSKNPALLARATKTSLNHEGVWSDKNTKQTYISNFLPEYNAYLIEEIDQLTAFSSLYKISYEILKVVLLILLVSMVIVYSFSRRITRPLNRLVKTMRDSKGDNLKHQPLQENGSYETYVLTKAYNRFIDKIDQYTDKLVYEQQERRKADLNALQMQINPHFLYNTLSSIKYLAKMNRIDQVDETINSLISMLQSTLGSTEDRVTMDQEMTTLKHYVYIKQIRYGNQIGVHYEIEPRCMHALVPKLILQPFVENAFFHAFPGYPSGNIHIFVRRQEDTLIMEVIDDGIGMSSIADQVNEDRQQHLSGIGINNVDSRIQLLFGSSYGVRIESEPGFGTAIRITLPFMEEPESNLADV</sequence>
<evidence type="ECO:0000313" key="9">
    <source>
        <dbReference type="EMBL" id="MBP2000113.1"/>
    </source>
</evidence>
<accession>A0ABS4JEJ0</accession>
<dbReference type="SUPFAM" id="SSF55874">
    <property type="entry name" value="ATPase domain of HSP90 chaperone/DNA topoisomerase II/histidine kinase"/>
    <property type="match status" value="1"/>
</dbReference>
<keyword evidence="7" id="KW-1133">Transmembrane helix</keyword>
<comment type="caution">
    <text evidence="9">The sequence shown here is derived from an EMBL/GenBank/DDBJ whole genome shotgun (WGS) entry which is preliminary data.</text>
</comment>
<keyword evidence="4 9" id="KW-0808">Transferase</keyword>
<name>A0ABS4JEJ0_9BACL</name>
<dbReference type="PANTHER" id="PTHR34220">
    <property type="entry name" value="SENSOR HISTIDINE KINASE YPDA"/>
    <property type="match status" value="1"/>
</dbReference>
<evidence type="ECO:0000256" key="7">
    <source>
        <dbReference type="SAM" id="Phobius"/>
    </source>
</evidence>
<dbReference type="InterPro" id="IPR050640">
    <property type="entry name" value="Bact_2-comp_sensor_kinase"/>
</dbReference>
<evidence type="ECO:0000313" key="10">
    <source>
        <dbReference type="Proteomes" id="UP001519288"/>
    </source>
</evidence>
<dbReference type="SMART" id="SM00387">
    <property type="entry name" value="HATPase_c"/>
    <property type="match status" value="1"/>
</dbReference>
<dbReference type="InterPro" id="IPR036890">
    <property type="entry name" value="HATPase_C_sf"/>
</dbReference>
<evidence type="ECO:0000256" key="4">
    <source>
        <dbReference type="ARBA" id="ARBA00022679"/>
    </source>
</evidence>
<dbReference type="InterPro" id="IPR010559">
    <property type="entry name" value="Sig_transdc_His_kin_internal"/>
</dbReference>
<dbReference type="InterPro" id="IPR003594">
    <property type="entry name" value="HATPase_dom"/>
</dbReference>
<comment type="subcellular location">
    <subcellularLocation>
        <location evidence="1">Cell membrane</location>
        <topology evidence="1">Multi-pass membrane protein</topology>
    </subcellularLocation>
</comment>
<evidence type="ECO:0000256" key="2">
    <source>
        <dbReference type="ARBA" id="ARBA00022475"/>
    </source>
</evidence>
<dbReference type="Pfam" id="PF02518">
    <property type="entry name" value="HATPase_c"/>
    <property type="match status" value="1"/>
</dbReference>
<dbReference type="InterPro" id="IPR003660">
    <property type="entry name" value="HAMP_dom"/>
</dbReference>
<dbReference type="GO" id="GO:0004673">
    <property type="term" value="F:protein histidine kinase activity"/>
    <property type="evidence" value="ECO:0007669"/>
    <property type="project" value="UniProtKB-EC"/>
</dbReference>
<dbReference type="PROSITE" id="PS50885">
    <property type="entry name" value="HAMP"/>
    <property type="match status" value="1"/>
</dbReference>
<evidence type="ECO:0000256" key="6">
    <source>
        <dbReference type="ARBA" id="ARBA00023136"/>
    </source>
</evidence>
<keyword evidence="7" id="KW-0812">Transmembrane</keyword>
<keyword evidence="2" id="KW-1003">Cell membrane</keyword>
<reference evidence="9 10" key="1">
    <citation type="submission" date="2021-03" db="EMBL/GenBank/DDBJ databases">
        <title>Genomic Encyclopedia of Type Strains, Phase IV (KMG-IV): sequencing the most valuable type-strain genomes for metagenomic binning, comparative biology and taxonomic classification.</title>
        <authorList>
            <person name="Goeker M."/>
        </authorList>
    </citation>
    <scope>NUCLEOTIDE SEQUENCE [LARGE SCALE GENOMIC DNA]</scope>
    <source>
        <strain evidence="9 10">DSM 26806</strain>
    </source>
</reference>
<keyword evidence="3" id="KW-0597">Phosphoprotein</keyword>
<proteinExistence type="predicted"/>
<dbReference type="EMBL" id="JAGGLD010000001">
    <property type="protein sequence ID" value="MBP2000113.1"/>
    <property type="molecule type" value="Genomic_DNA"/>
</dbReference>
<evidence type="ECO:0000256" key="3">
    <source>
        <dbReference type="ARBA" id="ARBA00022553"/>
    </source>
</evidence>
<organism evidence="9 10">
    <name type="scientific">Paenibacillus shirakamiensis</name>
    <dbReference type="NCBI Taxonomy" id="1265935"/>
    <lineage>
        <taxon>Bacteria</taxon>
        <taxon>Bacillati</taxon>
        <taxon>Bacillota</taxon>
        <taxon>Bacilli</taxon>
        <taxon>Bacillales</taxon>
        <taxon>Paenibacillaceae</taxon>
        <taxon>Paenibacillus</taxon>
    </lineage>
</organism>
<dbReference type="Gene3D" id="3.30.565.10">
    <property type="entry name" value="Histidine kinase-like ATPase, C-terminal domain"/>
    <property type="match status" value="1"/>
</dbReference>
<dbReference type="Gene3D" id="6.10.340.10">
    <property type="match status" value="1"/>
</dbReference>